<protein>
    <submittedName>
        <fullName evidence="2">(African queen) hypothetical protein</fullName>
    </submittedName>
</protein>
<evidence type="ECO:0000313" key="3">
    <source>
        <dbReference type="Proteomes" id="UP000789524"/>
    </source>
</evidence>
<dbReference type="AlphaFoldDB" id="A0A8J2R318"/>
<feature type="signal peptide" evidence="1">
    <location>
        <begin position="1"/>
        <end position="17"/>
    </location>
</feature>
<proteinExistence type="predicted"/>
<dbReference type="Proteomes" id="UP000789524">
    <property type="component" value="Unassembled WGS sequence"/>
</dbReference>
<feature type="chain" id="PRO_5035188298" evidence="1">
    <location>
        <begin position="18"/>
        <end position="99"/>
    </location>
</feature>
<gene>
    <name evidence="2" type="ORF">DCHRY22_LOCUS12031</name>
</gene>
<accession>A0A8J2R318</accession>
<dbReference type="EMBL" id="CAKASE010000074">
    <property type="protein sequence ID" value="CAG9576381.1"/>
    <property type="molecule type" value="Genomic_DNA"/>
</dbReference>
<sequence length="99" mass="10623">MLLTCLLVAVSPQGLSPYLFTPVQVQVSFSPQVPPPPFPPRVRLVLITHHYAQLHVLSDTAYLCSMWLVVEVVGGVFPGPSEGLRGRVALGRASSASSQ</sequence>
<keyword evidence="3" id="KW-1185">Reference proteome</keyword>
<reference evidence="2" key="1">
    <citation type="submission" date="2021-09" db="EMBL/GenBank/DDBJ databases">
        <authorList>
            <person name="Martin H S."/>
        </authorList>
    </citation>
    <scope>NUCLEOTIDE SEQUENCE</scope>
</reference>
<evidence type="ECO:0000256" key="1">
    <source>
        <dbReference type="SAM" id="SignalP"/>
    </source>
</evidence>
<evidence type="ECO:0000313" key="2">
    <source>
        <dbReference type="EMBL" id="CAG9576381.1"/>
    </source>
</evidence>
<name>A0A8J2R318_9NEOP</name>
<keyword evidence="1" id="KW-0732">Signal</keyword>
<comment type="caution">
    <text evidence="2">The sequence shown here is derived from an EMBL/GenBank/DDBJ whole genome shotgun (WGS) entry which is preliminary data.</text>
</comment>
<organism evidence="2 3">
    <name type="scientific">Danaus chrysippus</name>
    <name type="common">African queen</name>
    <dbReference type="NCBI Taxonomy" id="151541"/>
    <lineage>
        <taxon>Eukaryota</taxon>
        <taxon>Metazoa</taxon>
        <taxon>Ecdysozoa</taxon>
        <taxon>Arthropoda</taxon>
        <taxon>Hexapoda</taxon>
        <taxon>Insecta</taxon>
        <taxon>Pterygota</taxon>
        <taxon>Neoptera</taxon>
        <taxon>Endopterygota</taxon>
        <taxon>Lepidoptera</taxon>
        <taxon>Glossata</taxon>
        <taxon>Ditrysia</taxon>
        <taxon>Papilionoidea</taxon>
        <taxon>Nymphalidae</taxon>
        <taxon>Danainae</taxon>
        <taxon>Danaini</taxon>
        <taxon>Danaina</taxon>
        <taxon>Danaus</taxon>
        <taxon>Anosia</taxon>
    </lineage>
</organism>